<keyword evidence="8" id="KW-1185">Reference proteome</keyword>
<organism evidence="7 8">
    <name type="scientific">Bradyrhizobium cytisi</name>
    <dbReference type="NCBI Taxonomy" id="515489"/>
    <lineage>
        <taxon>Bacteria</taxon>
        <taxon>Pseudomonadati</taxon>
        <taxon>Pseudomonadota</taxon>
        <taxon>Alphaproteobacteria</taxon>
        <taxon>Hyphomicrobiales</taxon>
        <taxon>Nitrobacteraceae</taxon>
        <taxon>Bradyrhizobium</taxon>
    </lineage>
</organism>
<keyword evidence="4" id="KW-0804">Transcription</keyword>
<accession>A0A5S4X1K1</accession>
<dbReference type="EMBL" id="VSSR01000005">
    <property type="protein sequence ID" value="TYL87926.1"/>
    <property type="molecule type" value="Genomic_DNA"/>
</dbReference>
<dbReference type="InterPro" id="IPR010982">
    <property type="entry name" value="Lambda_DNA-bd_dom_sf"/>
</dbReference>
<reference evidence="7 8" key="1">
    <citation type="submission" date="2019-08" db="EMBL/GenBank/DDBJ databases">
        <title>Bradyrhizobium hipponensis sp. nov., a rhizobium isolated from a Lupinus angustifolius root nodule in Tunisia.</title>
        <authorList>
            <person name="Off K."/>
            <person name="Rejili M."/>
            <person name="Mars M."/>
            <person name="Brachmann A."/>
            <person name="Marin M."/>
        </authorList>
    </citation>
    <scope>NUCLEOTIDE SEQUENCE [LARGE SCALE GENOMIC DNA]</scope>
    <source>
        <strain evidence="7 8">CTAW11</strain>
    </source>
</reference>
<evidence type="ECO:0000256" key="2">
    <source>
        <dbReference type="ARBA" id="ARBA00023015"/>
    </source>
</evidence>
<dbReference type="SMART" id="SM00354">
    <property type="entry name" value="HTH_LACI"/>
    <property type="match status" value="1"/>
</dbReference>
<evidence type="ECO:0000256" key="4">
    <source>
        <dbReference type="ARBA" id="ARBA00023163"/>
    </source>
</evidence>
<keyword evidence="2" id="KW-0805">Transcription regulation</keyword>
<evidence type="ECO:0000313" key="8">
    <source>
        <dbReference type="Proteomes" id="UP000324853"/>
    </source>
</evidence>
<dbReference type="PANTHER" id="PTHR30146">
    <property type="entry name" value="LACI-RELATED TRANSCRIPTIONAL REPRESSOR"/>
    <property type="match status" value="1"/>
</dbReference>
<feature type="region of interest" description="Disordered" evidence="5">
    <location>
        <begin position="426"/>
        <end position="445"/>
    </location>
</feature>
<dbReference type="Pfam" id="PF13377">
    <property type="entry name" value="Peripla_BP_3"/>
    <property type="match status" value="1"/>
</dbReference>
<proteinExistence type="predicted"/>
<dbReference type="CDD" id="cd06284">
    <property type="entry name" value="PBP1_LacI-like"/>
    <property type="match status" value="1"/>
</dbReference>
<dbReference type="GO" id="GO:0003700">
    <property type="term" value="F:DNA-binding transcription factor activity"/>
    <property type="evidence" value="ECO:0007669"/>
    <property type="project" value="TreeGrafter"/>
</dbReference>
<dbReference type="InterPro" id="IPR046335">
    <property type="entry name" value="LacI/GalR-like_sensor"/>
</dbReference>
<dbReference type="InterPro" id="IPR028082">
    <property type="entry name" value="Peripla_BP_I"/>
</dbReference>
<dbReference type="InterPro" id="IPR000843">
    <property type="entry name" value="HTH_LacI"/>
</dbReference>
<dbReference type="CDD" id="cd01392">
    <property type="entry name" value="HTH_LacI"/>
    <property type="match status" value="1"/>
</dbReference>
<dbReference type="SUPFAM" id="SSF47413">
    <property type="entry name" value="lambda repressor-like DNA-binding domains"/>
    <property type="match status" value="1"/>
</dbReference>
<dbReference type="PANTHER" id="PTHR30146:SF151">
    <property type="entry name" value="HTH-TYPE TRANSCRIPTIONAL REPRESSOR CYTR"/>
    <property type="match status" value="1"/>
</dbReference>
<feature type="domain" description="HTH lacI-type" evidence="6">
    <location>
        <begin position="98"/>
        <end position="152"/>
    </location>
</feature>
<dbReference type="Proteomes" id="UP000324853">
    <property type="component" value="Unassembled WGS sequence"/>
</dbReference>
<dbReference type="Gene3D" id="3.40.50.2300">
    <property type="match status" value="2"/>
</dbReference>
<evidence type="ECO:0000256" key="5">
    <source>
        <dbReference type="SAM" id="MobiDB-lite"/>
    </source>
</evidence>
<dbReference type="Gene3D" id="1.10.260.40">
    <property type="entry name" value="lambda repressor-like DNA-binding domains"/>
    <property type="match status" value="1"/>
</dbReference>
<dbReference type="GO" id="GO:0000976">
    <property type="term" value="F:transcription cis-regulatory region binding"/>
    <property type="evidence" value="ECO:0007669"/>
    <property type="project" value="TreeGrafter"/>
</dbReference>
<dbReference type="AlphaFoldDB" id="A0A5S4X1K1"/>
<dbReference type="Pfam" id="PF00356">
    <property type="entry name" value="LacI"/>
    <property type="match status" value="1"/>
</dbReference>
<dbReference type="PROSITE" id="PS50932">
    <property type="entry name" value="HTH_LACI_2"/>
    <property type="match status" value="1"/>
</dbReference>
<sequence>MTSAFISSAETGTETQAVAITATDANSARFIIPSRICLCRPVYSACGPYGLVVALRIECNRLHFYLSRTSRFCKSRHDAERASLDMAKRTGVTRQKAAKIADVARLAGVSVATVSRTLARPEVVIEETRTRVLAAVRDTGYMPNISARNLRVRKTMVVLVAVPDIANPFFAEVLQGIDDTLSAAGYGLIIANLAGSPEKEARYVDLICAGQADGVLLLCGHVMRSPDRDLRDARVPLVAACEYIPYENFPQVTIDNVETAREAVRHLVDLGHTSIAYLSGPNSNILEQQRLEGYRQALREAGIAVDASLILPGDFTFRTGVEAGRALLTLDPAARPTALFAANDEMAIGLIKTVHAAGLHVPDDLSVVGFDGIAYADYCEPTLTTIVQPRRDLGATAAAELITLMTTGKAGLRKHIKLPAKLMLRDSTRPPRKGPGRSFRIARSG</sequence>
<evidence type="ECO:0000256" key="1">
    <source>
        <dbReference type="ARBA" id="ARBA00022491"/>
    </source>
</evidence>
<name>A0A5S4X1K1_9BRAD</name>
<dbReference type="SUPFAM" id="SSF53822">
    <property type="entry name" value="Periplasmic binding protein-like I"/>
    <property type="match status" value="1"/>
</dbReference>
<keyword evidence="3" id="KW-0238">DNA-binding</keyword>
<evidence type="ECO:0000256" key="3">
    <source>
        <dbReference type="ARBA" id="ARBA00023125"/>
    </source>
</evidence>
<gene>
    <name evidence="7" type="ORF">FXB38_02000</name>
</gene>
<comment type="caution">
    <text evidence="7">The sequence shown here is derived from an EMBL/GenBank/DDBJ whole genome shotgun (WGS) entry which is preliminary data.</text>
</comment>
<keyword evidence="1" id="KW-0678">Repressor</keyword>
<dbReference type="OrthoDB" id="7170131at2"/>
<protein>
    <submittedName>
        <fullName evidence="7">LacI family transcriptional regulator</fullName>
    </submittedName>
</protein>
<evidence type="ECO:0000313" key="7">
    <source>
        <dbReference type="EMBL" id="TYL87926.1"/>
    </source>
</evidence>
<evidence type="ECO:0000259" key="6">
    <source>
        <dbReference type="PROSITE" id="PS50932"/>
    </source>
</evidence>